<dbReference type="GO" id="GO:0055085">
    <property type="term" value="P:transmembrane transport"/>
    <property type="evidence" value="ECO:0007669"/>
    <property type="project" value="TreeGrafter"/>
</dbReference>
<feature type="transmembrane region" description="Helical" evidence="7">
    <location>
        <begin position="495"/>
        <end position="516"/>
    </location>
</feature>
<evidence type="ECO:0000256" key="6">
    <source>
        <dbReference type="ARBA" id="ARBA00023136"/>
    </source>
</evidence>
<dbReference type="InterPro" id="IPR040241">
    <property type="entry name" value="TRP_Flc/Pkd2-like"/>
</dbReference>
<dbReference type="Pfam" id="PF14558">
    <property type="entry name" value="TRP_N"/>
    <property type="match status" value="1"/>
</dbReference>
<comment type="caution">
    <text evidence="10">The sequence shown here is derived from an EMBL/GenBank/DDBJ whole genome shotgun (WGS) entry which is preliminary data.</text>
</comment>
<evidence type="ECO:0000256" key="8">
    <source>
        <dbReference type="SAM" id="SignalP"/>
    </source>
</evidence>
<dbReference type="EMBL" id="JAIZPD010000012">
    <property type="protein sequence ID" value="KAH0959543.1"/>
    <property type="molecule type" value="Genomic_DNA"/>
</dbReference>
<dbReference type="RefSeq" id="XP_044717056.1">
    <property type="nucleotide sequence ID" value="XM_044867796.1"/>
</dbReference>
<keyword evidence="11" id="KW-1185">Reference proteome</keyword>
<accession>A0A9P8MPV2</accession>
<feature type="transmembrane region" description="Helical" evidence="7">
    <location>
        <begin position="553"/>
        <end position="586"/>
    </location>
</feature>
<sequence>MRSFLNFALLLLSEAISPSSGERLLESGSLNMCQQESSFSASLFNFVYTPSNDSARVNIVATSSIRGKVLFDLTVFTYGYQVIRRTLDPCNMDRDLDLGGLCPMSAGKLSFIFNVPIDKNAARQIPNIAYNIPDLDATARVFINLTSEGKSESVACVEAKISNGKTVNLLGLKWATAIIAGLAMLASAVTSGLGHSHTAAHIAANSLSLFGYFQAQAILGLSSVHLPPVAQAWTMNFQWSLGIIRVACMQTALSWFQRATGGTPSSIFDSLTTISVQVAKRSIEDMKTTGLGYLNRRANASPGSGAYVVYGIKRVAFRSKIEFTNFFMTGICFLYLFVILLVTVAFGFKGFCEFAIKKNWIDENRFLDFRTNWRSVIKGILLRIMFFSFPQVAILCFWEFTQADSPAEVVLATFIFLGAALSLAWAAANVIRNARQSDMIYRNPAVTLFSNPRILSKLGFLYVHFRASAYYFIVPLICHALVKAILVSLAQKANVVQAIGLIILEAALLIATSVLRPWMDKGTNSFNIAIYAINFINAIFLFIFSDVLDAHPLFIGIVGVILFILNAVFLLILLIMVIVLTAVTFFRKNPDALYHSIADDRASFMKSQAHLSKATELEDLAATARGSGT</sequence>
<feature type="transmembrane region" description="Helical" evidence="7">
    <location>
        <begin position="412"/>
        <end position="431"/>
    </location>
</feature>
<evidence type="ECO:0000313" key="10">
    <source>
        <dbReference type="EMBL" id="KAH0959543.1"/>
    </source>
</evidence>
<comment type="subcellular location">
    <subcellularLocation>
        <location evidence="1">Membrane</location>
        <topology evidence="1">Multi-pass membrane protein</topology>
    </subcellularLocation>
</comment>
<dbReference type="InterPro" id="IPR032800">
    <property type="entry name" value="TRP_N"/>
</dbReference>
<evidence type="ECO:0000259" key="9">
    <source>
        <dbReference type="SMART" id="SM01320"/>
    </source>
</evidence>
<dbReference type="InterPro" id="IPR010308">
    <property type="entry name" value="TRP_C"/>
</dbReference>
<keyword evidence="5 7" id="KW-1133">Transmembrane helix</keyword>
<dbReference type="Pfam" id="PF06011">
    <property type="entry name" value="TRP"/>
    <property type="match status" value="1"/>
</dbReference>
<name>A0A9P8MPV2_9HYPO</name>
<dbReference type="GO" id="GO:0009272">
    <property type="term" value="P:fungal-type cell wall biogenesis"/>
    <property type="evidence" value="ECO:0007669"/>
    <property type="project" value="TreeGrafter"/>
</dbReference>
<feature type="transmembrane region" description="Helical" evidence="7">
    <location>
        <begin position="380"/>
        <end position="400"/>
    </location>
</feature>
<dbReference type="OrthoDB" id="5212126at2759"/>
<evidence type="ECO:0000256" key="3">
    <source>
        <dbReference type="ARBA" id="ARBA00022692"/>
    </source>
</evidence>
<comment type="similarity">
    <text evidence="2">Belongs to the transient receptor potential (TRP) ion channel family.</text>
</comment>
<evidence type="ECO:0000313" key="11">
    <source>
        <dbReference type="Proteomes" id="UP000824596"/>
    </source>
</evidence>
<keyword evidence="4 8" id="KW-0732">Signal</keyword>
<keyword evidence="6 7" id="KW-0472">Membrane</keyword>
<feature type="signal peptide" evidence="8">
    <location>
        <begin position="1"/>
        <end position="21"/>
    </location>
</feature>
<reference evidence="10" key="1">
    <citation type="submission" date="2021-09" db="EMBL/GenBank/DDBJ databases">
        <title>A high-quality genome of the endoparasitic fungus Hirsutella rhossiliensis with a comparison of Hirsutella genomes reveals transposable elements contributing to genome size variation.</title>
        <authorList>
            <person name="Lin R."/>
            <person name="Jiao Y."/>
            <person name="Sun X."/>
            <person name="Ling J."/>
            <person name="Xie B."/>
            <person name="Cheng X."/>
        </authorList>
    </citation>
    <scope>NUCLEOTIDE SEQUENCE</scope>
    <source>
        <strain evidence="10">HR02</strain>
    </source>
</reference>
<organism evidence="10 11">
    <name type="scientific">Hirsutella rhossiliensis</name>
    <dbReference type="NCBI Taxonomy" id="111463"/>
    <lineage>
        <taxon>Eukaryota</taxon>
        <taxon>Fungi</taxon>
        <taxon>Dikarya</taxon>
        <taxon>Ascomycota</taxon>
        <taxon>Pezizomycotina</taxon>
        <taxon>Sordariomycetes</taxon>
        <taxon>Hypocreomycetidae</taxon>
        <taxon>Hypocreales</taxon>
        <taxon>Ophiocordycipitaceae</taxon>
        <taxon>Hirsutella</taxon>
    </lineage>
</organism>
<feature type="domain" description="ML-like" evidence="9">
    <location>
        <begin position="23"/>
        <end position="168"/>
    </location>
</feature>
<evidence type="ECO:0000256" key="2">
    <source>
        <dbReference type="ARBA" id="ARBA00010642"/>
    </source>
</evidence>
<feature type="transmembrane region" description="Helical" evidence="7">
    <location>
        <begin position="528"/>
        <end position="547"/>
    </location>
</feature>
<gene>
    <name evidence="10" type="ORF">HRG_09325</name>
</gene>
<protein>
    <submittedName>
        <fullName evidence="10">Transient receptor potential (TRP) ion channel domain-containing protein</fullName>
    </submittedName>
</protein>
<dbReference type="GO" id="GO:0016020">
    <property type="term" value="C:membrane"/>
    <property type="evidence" value="ECO:0007669"/>
    <property type="project" value="UniProtKB-SubCell"/>
</dbReference>
<feature type="chain" id="PRO_5040186137" evidence="8">
    <location>
        <begin position="22"/>
        <end position="629"/>
    </location>
</feature>
<feature type="transmembrane region" description="Helical" evidence="7">
    <location>
        <begin position="326"/>
        <end position="348"/>
    </location>
</feature>
<dbReference type="SMART" id="SM01320">
    <property type="entry name" value="TRP_N"/>
    <property type="match status" value="1"/>
</dbReference>
<dbReference type="GeneID" id="68358454"/>
<proteinExistence type="inferred from homology"/>
<evidence type="ECO:0000256" key="4">
    <source>
        <dbReference type="ARBA" id="ARBA00022729"/>
    </source>
</evidence>
<feature type="transmembrane region" description="Helical" evidence="7">
    <location>
        <begin position="469"/>
        <end position="489"/>
    </location>
</feature>
<dbReference type="PANTHER" id="PTHR31145:SF2">
    <property type="entry name" value="FLAVIN CARRIER PROTEIN 2"/>
    <property type="match status" value="1"/>
</dbReference>
<evidence type="ECO:0000256" key="7">
    <source>
        <dbReference type="SAM" id="Phobius"/>
    </source>
</evidence>
<evidence type="ECO:0000256" key="1">
    <source>
        <dbReference type="ARBA" id="ARBA00004141"/>
    </source>
</evidence>
<keyword evidence="10" id="KW-0675">Receptor</keyword>
<keyword evidence="3 7" id="KW-0812">Transmembrane</keyword>
<dbReference type="Proteomes" id="UP000824596">
    <property type="component" value="Unassembled WGS sequence"/>
</dbReference>
<dbReference type="AlphaFoldDB" id="A0A9P8MPV2"/>
<evidence type="ECO:0000256" key="5">
    <source>
        <dbReference type="ARBA" id="ARBA00022989"/>
    </source>
</evidence>
<dbReference type="PANTHER" id="PTHR31145">
    <property type="entry name" value="INTEGRAL MEMBRANE PROTEIN (AFU_ORTHOLOGUE AFUA_7G01610)"/>
    <property type="match status" value="1"/>
</dbReference>